<reference evidence="12" key="1">
    <citation type="journal article" date="2019" name="bioRxiv">
        <title>The Genome of the Zebra Mussel, Dreissena polymorpha: A Resource for Invasive Species Research.</title>
        <authorList>
            <person name="McCartney M.A."/>
            <person name="Auch B."/>
            <person name="Kono T."/>
            <person name="Mallez S."/>
            <person name="Zhang Y."/>
            <person name="Obille A."/>
            <person name="Becker A."/>
            <person name="Abrahante J.E."/>
            <person name="Garbe J."/>
            <person name="Badalamenti J.P."/>
            <person name="Herman A."/>
            <person name="Mangelson H."/>
            <person name="Liachko I."/>
            <person name="Sullivan S."/>
            <person name="Sone E.D."/>
            <person name="Koren S."/>
            <person name="Silverstein K.A.T."/>
            <person name="Beckman K.B."/>
            <person name="Gohl D.M."/>
        </authorList>
    </citation>
    <scope>NUCLEOTIDE SEQUENCE</scope>
    <source>
        <strain evidence="12">Duluth1</strain>
        <tissue evidence="12">Whole animal</tissue>
    </source>
</reference>
<name>A0A9D4CKG5_DREPO</name>
<evidence type="ECO:0000256" key="10">
    <source>
        <dbReference type="ARBA" id="ARBA00049432"/>
    </source>
</evidence>
<protein>
    <recommendedName>
        <fullName evidence="7">EGF domain-specific O-linked N-acetylglucosamine transferase</fullName>
        <ecNumber evidence="1">2.4.1.255</ecNumber>
    </recommendedName>
    <alternativeName>
        <fullName evidence="8">Extracellular O-linked N-acetylglucosamine transferase</fullName>
    </alternativeName>
</protein>
<evidence type="ECO:0000313" key="13">
    <source>
        <dbReference type="Proteomes" id="UP000828390"/>
    </source>
</evidence>
<evidence type="ECO:0000256" key="5">
    <source>
        <dbReference type="ARBA" id="ARBA00022824"/>
    </source>
</evidence>
<sequence>MPYLEEFRTFVLDRIGLPTKDVLNCQKLHITFNAVYHPRNAEGNVGRKVFNEAEVVETLMKAFPGSHVQAALMEALPKKSQLEISSQTDLWIRMHGAGMTHIAFLPKHAAVLELFQKGFKVNRPHFVCFHSITMWRGMHYDSWENTDGNLEMPHHCAYRCHCSKDTETSGTDVP</sequence>
<gene>
    <name evidence="12" type="ORF">DPMN_052013</name>
</gene>
<dbReference type="Pfam" id="PF04577">
    <property type="entry name" value="Glyco_transf_61"/>
    <property type="match status" value="1"/>
</dbReference>
<reference evidence="12" key="2">
    <citation type="submission" date="2020-11" db="EMBL/GenBank/DDBJ databases">
        <authorList>
            <person name="McCartney M.A."/>
            <person name="Auch B."/>
            <person name="Kono T."/>
            <person name="Mallez S."/>
            <person name="Becker A."/>
            <person name="Gohl D.M."/>
            <person name="Silverstein K.A.T."/>
            <person name="Koren S."/>
            <person name="Bechman K.B."/>
            <person name="Herman A."/>
            <person name="Abrahante J.E."/>
            <person name="Garbe J."/>
        </authorList>
    </citation>
    <scope>NUCLEOTIDE SEQUENCE</scope>
    <source>
        <strain evidence="12">Duluth1</strain>
        <tissue evidence="12">Whole animal</tissue>
    </source>
</reference>
<dbReference type="EMBL" id="JAIWYP010000012">
    <property type="protein sequence ID" value="KAH3726157.1"/>
    <property type="molecule type" value="Genomic_DNA"/>
</dbReference>
<evidence type="ECO:0000256" key="2">
    <source>
        <dbReference type="ARBA" id="ARBA00022676"/>
    </source>
</evidence>
<evidence type="ECO:0000256" key="1">
    <source>
        <dbReference type="ARBA" id="ARBA00011970"/>
    </source>
</evidence>
<keyword evidence="3" id="KW-0808">Transferase</keyword>
<evidence type="ECO:0000259" key="11">
    <source>
        <dbReference type="Pfam" id="PF04577"/>
    </source>
</evidence>
<dbReference type="InterPro" id="IPR049625">
    <property type="entry name" value="Glyco_transf_61_cat"/>
</dbReference>
<evidence type="ECO:0000256" key="8">
    <source>
        <dbReference type="ARBA" id="ARBA00042574"/>
    </source>
</evidence>
<accession>A0A9D4CKG5</accession>
<keyword evidence="5" id="KW-0256">Endoplasmic reticulum</keyword>
<evidence type="ECO:0000256" key="3">
    <source>
        <dbReference type="ARBA" id="ARBA00022679"/>
    </source>
</evidence>
<feature type="domain" description="Glycosyltransferase 61 catalytic" evidence="11">
    <location>
        <begin position="33"/>
        <end position="111"/>
    </location>
</feature>
<evidence type="ECO:0000313" key="12">
    <source>
        <dbReference type="EMBL" id="KAH3726157.1"/>
    </source>
</evidence>
<comment type="catalytic activity">
    <reaction evidence="10">
        <text>L-threonyl-[protein] + UDP-N-acetyl-alpha-D-glucosamine = 3-O-(N-acetyl-beta-D-glucosaminyl)-L-threonyl-[protein] + UDP + H(+)</text>
        <dbReference type="Rhea" id="RHEA:48908"/>
        <dbReference type="Rhea" id="RHEA-COMP:11060"/>
        <dbReference type="Rhea" id="RHEA-COMP:12252"/>
        <dbReference type="ChEBI" id="CHEBI:15378"/>
        <dbReference type="ChEBI" id="CHEBI:30013"/>
        <dbReference type="ChEBI" id="CHEBI:57705"/>
        <dbReference type="ChEBI" id="CHEBI:58223"/>
        <dbReference type="ChEBI" id="CHEBI:90840"/>
        <dbReference type="EC" id="2.4.1.255"/>
    </reaction>
</comment>
<dbReference type="EC" id="2.4.1.255" evidence="1"/>
<evidence type="ECO:0000256" key="7">
    <source>
        <dbReference type="ARBA" id="ARBA00040944"/>
    </source>
</evidence>
<organism evidence="12 13">
    <name type="scientific">Dreissena polymorpha</name>
    <name type="common">Zebra mussel</name>
    <name type="synonym">Mytilus polymorpha</name>
    <dbReference type="NCBI Taxonomy" id="45954"/>
    <lineage>
        <taxon>Eukaryota</taxon>
        <taxon>Metazoa</taxon>
        <taxon>Spiralia</taxon>
        <taxon>Lophotrochozoa</taxon>
        <taxon>Mollusca</taxon>
        <taxon>Bivalvia</taxon>
        <taxon>Autobranchia</taxon>
        <taxon>Heteroconchia</taxon>
        <taxon>Euheterodonta</taxon>
        <taxon>Imparidentia</taxon>
        <taxon>Neoheterodontei</taxon>
        <taxon>Myida</taxon>
        <taxon>Dreissenoidea</taxon>
        <taxon>Dreissenidae</taxon>
        <taxon>Dreissena</taxon>
    </lineage>
</organism>
<keyword evidence="6" id="KW-0325">Glycoprotein</keyword>
<dbReference type="Proteomes" id="UP000828390">
    <property type="component" value="Unassembled WGS sequence"/>
</dbReference>
<keyword evidence="2" id="KW-0328">Glycosyltransferase</keyword>
<evidence type="ECO:0000256" key="9">
    <source>
        <dbReference type="ARBA" id="ARBA00048317"/>
    </source>
</evidence>
<evidence type="ECO:0000256" key="4">
    <source>
        <dbReference type="ARBA" id="ARBA00022729"/>
    </source>
</evidence>
<keyword evidence="4" id="KW-0732">Signal</keyword>
<comment type="caution">
    <text evidence="12">The sequence shown here is derived from an EMBL/GenBank/DDBJ whole genome shotgun (WGS) entry which is preliminary data.</text>
</comment>
<dbReference type="PANTHER" id="PTHR20961:SF148">
    <property type="entry name" value="EGF DOMAIN-SPECIFIC O-LINKED N-ACETYLGLUCOSAMINE TRANSFERASE"/>
    <property type="match status" value="1"/>
</dbReference>
<dbReference type="InterPro" id="IPR007657">
    <property type="entry name" value="Glycosyltransferase_61"/>
</dbReference>
<dbReference type="AlphaFoldDB" id="A0A9D4CKG5"/>
<comment type="catalytic activity">
    <reaction evidence="9">
        <text>L-seryl-[protein] + UDP-N-acetyl-alpha-D-glucosamine = 3-O-(N-acetyl-beta-D-glucosaminyl)-L-seryl-[protein] + UDP + H(+)</text>
        <dbReference type="Rhea" id="RHEA:48904"/>
        <dbReference type="Rhea" id="RHEA-COMP:9863"/>
        <dbReference type="Rhea" id="RHEA-COMP:12251"/>
        <dbReference type="ChEBI" id="CHEBI:15378"/>
        <dbReference type="ChEBI" id="CHEBI:29999"/>
        <dbReference type="ChEBI" id="CHEBI:57705"/>
        <dbReference type="ChEBI" id="CHEBI:58223"/>
        <dbReference type="ChEBI" id="CHEBI:90838"/>
        <dbReference type="EC" id="2.4.1.255"/>
    </reaction>
</comment>
<proteinExistence type="predicted"/>
<evidence type="ECO:0000256" key="6">
    <source>
        <dbReference type="ARBA" id="ARBA00023180"/>
    </source>
</evidence>
<dbReference type="GO" id="GO:0097363">
    <property type="term" value="F:protein O-acetylglucosaminyltransferase activity"/>
    <property type="evidence" value="ECO:0007669"/>
    <property type="project" value="UniProtKB-EC"/>
</dbReference>
<keyword evidence="13" id="KW-1185">Reference proteome</keyword>
<dbReference type="PANTHER" id="PTHR20961">
    <property type="entry name" value="GLYCOSYLTRANSFERASE"/>
    <property type="match status" value="1"/>
</dbReference>